<dbReference type="Proteomes" id="UP000293142">
    <property type="component" value="Unassembled WGS sequence"/>
</dbReference>
<dbReference type="InterPro" id="IPR041522">
    <property type="entry name" value="CdaR_GGDEF"/>
</dbReference>
<organism evidence="7 8">
    <name type="scientific">Paenibacillus thalictri</name>
    <dbReference type="NCBI Taxonomy" id="2527873"/>
    <lineage>
        <taxon>Bacteria</taxon>
        <taxon>Bacillati</taxon>
        <taxon>Bacillota</taxon>
        <taxon>Bacilli</taxon>
        <taxon>Bacillales</taxon>
        <taxon>Paenibacillaceae</taxon>
        <taxon>Paenibacillus</taxon>
    </lineage>
</organism>
<evidence type="ECO:0000256" key="3">
    <source>
        <dbReference type="ARBA" id="ARBA00023163"/>
    </source>
</evidence>
<dbReference type="PROSITE" id="PS01124">
    <property type="entry name" value="HTH_ARAC_FAMILY_2"/>
    <property type="match status" value="1"/>
</dbReference>
<dbReference type="Gene3D" id="3.40.50.2300">
    <property type="match status" value="1"/>
</dbReference>
<feature type="modified residue" description="4-aspartylphosphate" evidence="4">
    <location>
        <position position="53"/>
    </location>
</feature>
<dbReference type="SMART" id="SM00448">
    <property type="entry name" value="REC"/>
    <property type="match status" value="1"/>
</dbReference>
<dbReference type="InterPro" id="IPR018062">
    <property type="entry name" value="HTH_AraC-typ_CS"/>
</dbReference>
<evidence type="ECO:0000256" key="2">
    <source>
        <dbReference type="ARBA" id="ARBA00023125"/>
    </source>
</evidence>
<evidence type="ECO:0000313" key="7">
    <source>
        <dbReference type="EMBL" id="TBL76380.1"/>
    </source>
</evidence>
<dbReference type="InterPro" id="IPR018060">
    <property type="entry name" value="HTH_AraC"/>
</dbReference>
<keyword evidence="3" id="KW-0804">Transcription</keyword>
<sequence>MHILIADDEYFTRKALIKAVMNWNPDTAIFEAEDGQEALELLAAKPIDVVFSDIRMPRVDGMQLAAIIHSHYPGIFNVIISGYDDFQYTQKAIMHKVEHYLLKPVKKSDIYAVLDKISAELEADQAKAQDDLLAAILCEGADPQALQLCCEPGSVFVAAVLDGDNVQLVGSLLREYFHKWEIHCRTIRDKKHPHISIAVLQGNAGSAHKLLDVRGIWERLAGDYQEEGGGSIVIGIGELYSEPGQLVESYKEAKNALLYKLLSERGGVYTHEDTKANKQFTLPMLDGILLPLYNTMMNNKPGEAAALVRQLFGGIAGSKQLSAYTLQDVCSKLTTTLNSVIEFINNRSEVFEPYMDQPDLYRFESLKQISDYFESRISAIAAKLEQCSTRDDMIQKIMDYVDRNYAQNIVLDELAKNVYYTDSSYLSRLFKKKSGVSFTQYLISVRMEKAKKLLESDPNLTVSQVASHVGFNDYSHFIQTYKKHFGETPGVNKKK</sequence>
<evidence type="ECO:0000259" key="5">
    <source>
        <dbReference type="PROSITE" id="PS01124"/>
    </source>
</evidence>
<evidence type="ECO:0000313" key="8">
    <source>
        <dbReference type="Proteomes" id="UP000293142"/>
    </source>
</evidence>
<dbReference type="GO" id="GO:0043565">
    <property type="term" value="F:sequence-specific DNA binding"/>
    <property type="evidence" value="ECO:0007669"/>
    <property type="project" value="InterPro"/>
</dbReference>
<name>A0A4V6MSF8_9BACL</name>
<dbReference type="PANTHER" id="PTHR43280">
    <property type="entry name" value="ARAC-FAMILY TRANSCRIPTIONAL REGULATOR"/>
    <property type="match status" value="1"/>
</dbReference>
<dbReference type="Pfam" id="PF12833">
    <property type="entry name" value="HTH_18"/>
    <property type="match status" value="1"/>
</dbReference>
<dbReference type="PROSITE" id="PS50110">
    <property type="entry name" value="RESPONSE_REGULATORY"/>
    <property type="match status" value="1"/>
</dbReference>
<dbReference type="SMART" id="SM00342">
    <property type="entry name" value="HTH_ARAC"/>
    <property type="match status" value="1"/>
</dbReference>
<accession>A0A4V6MSF8</accession>
<keyword evidence="4" id="KW-0597">Phosphoprotein</keyword>
<dbReference type="GO" id="GO:0003700">
    <property type="term" value="F:DNA-binding transcription factor activity"/>
    <property type="evidence" value="ECO:0007669"/>
    <property type="project" value="InterPro"/>
</dbReference>
<comment type="caution">
    <text evidence="7">The sequence shown here is derived from an EMBL/GenBank/DDBJ whole genome shotgun (WGS) entry which is preliminary data.</text>
</comment>
<dbReference type="Gene3D" id="1.10.10.60">
    <property type="entry name" value="Homeodomain-like"/>
    <property type="match status" value="2"/>
</dbReference>
<evidence type="ECO:0000259" key="6">
    <source>
        <dbReference type="PROSITE" id="PS50110"/>
    </source>
</evidence>
<dbReference type="SUPFAM" id="SSF46689">
    <property type="entry name" value="Homeodomain-like"/>
    <property type="match status" value="2"/>
</dbReference>
<dbReference type="InterPro" id="IPR011006">
    <property type="entry name" value="CheY-like_superfamily"/>
</dbReference>
<reference evidence="7 8" key="1">
    <citation type="submission" date="2019-02" db="EMBL/GenBank/DDBJ databases">
        <title>Paenibacillus sp. nov., isolated from surface-sterilized tissue of Thalictrum simplex L.</title>
        <authorList>
            <person name="Tuo L."/>
        </authorList>
    </citation>
    <scope>NUCLEOTIDE SEQUENCE [LARGE SCALE GENOMIC DNA]</scope>
    <source>
        <strain evidence="7 8">N2SHLJ1</strain>
    </source>
</reference>
<keyword evidence="1" id="KW-0805">Transcription regulation</keyword>
<dbReference type="InterPro" id="IPR009057">
    <property type="entry name" value="Homeodomain-like_sf"/>
</dbReference>
<feature type="domain" description="Response regulatory" evidence="6">
    <location>
        <begin position="2"/>
        <end position="118"/>
    </location>
</feature>
<proteinExistence type="predicted"/>
<dbReference type="SUPFAM" id="SSF52172">
    <property type="entry name" value="CheY-like"/>
    <property type="match status" value="1"/>
</dbReference>
<evidence type="ECO:0000256" key="1">
    <source>
        <dbReference type="ARBA" id="ARBA00023015"/>
    </source>
</evidence>
<dbReference type="CDD" id="cd17536">
    <property type="entry name" value="REC_YesN-like"/>
    <property type="match status" value="1"/>
</dbReference>
<dbReference type="OrthoDB" id="9794370at2"/>
<protein>
    <submittedName>
        <fullName evidence="7">Response regulator</fullName>
    </submittedName>
</protein>
<dbReference type="AlphaFoldDB" id="A0A4V6MSF8"/>
<dbReference type="Pfam" id="PF00072">
    <property type="entry name" value="Response_reg"/>
    <property type="match status" value="1"/>
</dbReference>
<gene>
    <name evidence="7" type="ORF">EYB31_20560</name>
</gene>
<keyword evidence="8" id="KW-1185">Reference proteome</keyword>
<feature type="domain" description="HTH araC/xylS-type" evidence="5">
    <location>
        <begin position="395"/>
        <end position="495"/>
    </location>
</feature>
<dbReference type="InterPro" id="IPR001789">
    <property type="entry name" value="Sig_transdc_resp-reg_receiver"/>
</dbReference>
<keyword evidence="2" id="KW-0238">DNA-binding</keyword>
<evidence type="ECO:0000256" key="4">
    <source>
        <dbReference type="PROSITE-ProRule" id="PRU00169"/>
    </source>
</evidence>
<dbReference type="PANTHER" id="PTHR43280:SF2">
    <property type="entry name" value="HTH-TYPE TRANSCRIPTIONAL REGULATOR EXSA"/>
    <property type="match status" value="1"/>
</dbReference>
<dbReference type="PROSITE" id="PS00041">
    <property type="entry name" value="HTH_ARAC_FAMILY_1"/>
    <property type="match status" value="1"/>
</dbReference>
<dbReference type="GO" id="GO:0000160">
    <property type="term" value="P:phosphorelay signal transduction system"/>
    <property type="evidence" value="ECO:0007669"/>
    <property type="project" value="InterPro"/>
</dbReference>
<dbReference type="RefSeq" id="WP_131015287.1">
    <property type="nucleotide sequence ID" value="NZ_SIRE01000014.1"/>
</dbReference>
<dbReference type="EMBL" id="SIRE01000014">
    <property type="protein sequence ID" value="TBL76380.1"/>
    <property type="molecule type" value="Genomic_DNA"/>
</dbReference>
<dbReference type="Pfam" id="PF17853">
    <property type="entry name" value="GGDEF_2"/>
    <property type="match status" value="1"/>
</dbReference>